<dbReference type="PANTHER" id="PTHR38102">
    <property type="entry name" value="PERIPLASMIC CHAPERONE SPY"/>
    <property type="match status" value="1"/>
</dbReference>
<comment type="similarity">
    <text evidence="2">Belongs to the CpxP/Spy family.</text>
</comment>
<dbReference type="Gene3D" id="1.20.120.1490">
    <property type="match status" value="1"/>
</dbReference>
<evidence type="ECO:0000256" key="3">
    <source>
        <dbReference type="ARBA" id="ARBA00022729"/>
    </source>
</evidence>
<dbReference type="GO" id="GO:0051082">
    <property type="term" value="F:unfolded protein binding"/>
    <property type="evidence" value="ECO:0007669"/>
    <property type="project" value="TreeGrafter"/>
</dbReference>
<gene>
    <name evidence="7" type="ORF">EV695_0748</name>
</gene>
<proteinExistence type="inferred from homology"/>
<evidence type="ECO:0000256" key="1">
    <source>
        <dbReference type="ARBA" id="ARBA00004418"/>
    </source>
</evidence>
<feature type="compositionally biased region" description="Basic residues" evidence="5">
    <location>
        <begin position="152"/>
        <end position="164"/>
    </location>
</feature>
<feature type="chain" id="PRO_5020190151" evidence="6">
    <location>
        <begin position="28"/>
        <end position="164"/>
    </location>
</feature>
<dbReference type="CDD" id="cd09916">
    <property type="entry name" value="CpxP_like"/>
    <property type="match status" value="1"/>
</dbReference>
<dbReference type="PIRSF" id="PIRSF034445">
    <property type="entry name" value="CpxP_Spy"/>
    <property type="match status" value="1"/>
</dbReference>
<dbReference type="InterPro" id="IPR012899">
    <property type="entry name" value="LTXXQ"/>
</dbReference>
<accession>A0A4R1FAE5</accession>
<comment type="subcellular location">
    <subcellularLocation>
        <location evidence="1">Periplasm</location>
    </subcellularLocation>
</comment>
<protein>
    <submittedName>
        <fullName evidence="7">Spy/CpxP family protein refolding chaperone</fullName>
    </submittedName>
</protein>
<feature type="region of interest" description="Disordered" evidence="5">
    <location>
        <begin position="137"/>
        <end position="164"/>
    </location>
</feature>
<dbReference type="AlphaFoldDB" id="A0A4R1FAE5"/>
<evidence type="ECO:0000256" key="4">
    <source>
        <dbReference type="ARBA" id="ARBA00022764"/>
    </source>
</evidence>
<dbReference type="PANTHER" id="PTHR38102:SF1">
    <property type="entry name" value="PERIPLASMIC CHAPERONE SPY"/>
    <property type="match status" value="1"/>
</dbReference>
<feature type="signal peptide" evidence="6">
    <location>
        <begin position="1"/>
        <end position="27"/>
    </location>
</feature>
<dbReference type="EMBL" id="SMFQ01000002">
    <property type="protein sequence ID" value="TCJ88888.1"/>
    <property type="molecule type" value="Genomic_DNA"/>
</dbReference>
<organism evidence="7 8">
    <name type="scientific">Cocleimonas flava</name>
    <dbReference type="NCBI Taxonomy" id="634765"/>
    <lineage>
        <taxon>Bacteria</taxon>
        <taxon>Pseudomonadati</taxon>
        <taxon>Pseudomonadota</taxon>
        <taxon>Gammaproteobacteria</taxon>
        <taxon>Thiotrichales</taxon>
        <taxon>Thiotrichaceae</taxon>
        <taxon>Cocleimonas</taxon>
    </lineage>
</organism>
<dbReference type="InterPro" id="IPR052211">
    <property type="entry name" value="Cpx_auxiliary_protein"/>
</dbReference>
<keyword evidence="4" id="KW-0574">Periplasm</keyword>
<dbReference type="Proteomes" id="UP000294887">
    <property type="component" value="Unassembled WGS sequence"/>
</dbReference>
<evidence type="ECO:0000313" key="7">
    <source>
        <dbReference type="EMBL" id="TCJ88888.1"/>
    </source>
</evidence>
<keyword evidence="8" id="KW-1185">Reference proteome</keyword>
<evidence type="ECO:0000256" key="6">
    <source>
        <dbReference type="SAM" id="SignalP"/>
    </source>
</evidence>
<evidence type="ECO:0000256" key="5">
    <source>
        <dbReference type="SAM" id="MobiDB-lite"/>
    </source>
</evidence>
<reference evidence="7 8" key="1">
    <citation type="submission" date="2019-03" db="EMBL/GenBank/DDBJ databases">
        <title>Genomic Encyclopedia of Type Strains, Phase IV (KMG-IV): sequencing the most valuable type-strain genomes for metagenomic binning, comparative biology and taxonomic classification.</title>
        <authorList>
            <person name="Goeker M."/>
        </authorList>
    </citation>
    <scope>NUCLEOTIDE SEQUENCE [LARGE SCALE GENOMIC DNA]</scope>
    <source>
        <strain evidence="7 8">DSM 24830</strain>
    </source>
</reference>
<evidence type="ECO:0000313" key="8">
    <source>
        <dbReference type="Proteomes" id="UP000294887"/>
    </source>
</evidence>
<keyword evidence="3 6" id="KW-0732">Signal</keyword>
<sequence length="164" mass="18734">MKNKMTKRLFLSSMVAGALAMGTMASADSMCNKGGKHGKKGMDKSEFMQKRFDRMSTKLGLTDEQKTKVQELMQNHRNVMKPLRDEKRALRTEMMNLDPSASDFDAKVEDIANRESAIVRQTTIAQANKRKQMARILTPEQQAAKKAMHENRKSRHGKKRKYAE</sequence>
<comment type="caution">
    <text evidence="7">The sequence shown here is derived from an EMBL/GenBank/DDBJ whole genome shotgun (WGS) entry which is preliminary data.</text>
</comment>
<dbReference type="GO" id="GO:0030288">
    <property type="term" value="C:outer membrane-bounded periplasmic space"/>
    <property type="evidence" value="ECO:0007669"/>
    <property type="project" value="TreeGrafter"/>
</dbReference>
<evidence type="ECO:0000256" key="2">
    <source>
        <dbReference type="ARBA" id="ARBA00008441"/>
    </source>
</evidence>
<dbReference type="RefSeq" id="WP_165874606.1">
    <property type="nucleotide sequence ID" value="NZ_BAAAFU010000008.1"/>
</dbReference>
<dbReference type="Pfam" id="PF07813">
    <property type="entry name" value="LTXXQ"/>
    <property type="match status" value="1"/>
</dbReference>
<name>A0A4R1FAE5_9GAMM</name>